<evidence type="ECO:0000256" key="1">
    <source>
        <dbReference type="ARBA" id="ARBA00005113"/>
    </source>
</evidence>
<evidence type="ECO:0000256" key="3">
    <source>
        <dbReference type="ARBA" id="ARBA00022808"/>
    </source>
</evidence>
<dbReference type="EC" id="4.3.1.3" evidence="2 6"/>
<evidence type="ECO:0000256" key="7">
    <source>
        <dbReference type="RuleBase" id="RU003954"/>
    </source>
</evidence>
<keyword evidence="11" id="KW-1185">Reference proteome</keyword>
<evidence type="ECO:0000313" key="10">
    <source>
        <dbReference type="EMBL" id="MDV3457705.1"/>
    </source>
</evidence>
<evidence type="ECO:0000313" key="11">
    <source>
        <dbReference type="Proteomes" id="UP001273531"/>
    </source>
</evidence>
<evidence type="ECO:0000256" key="9">
    <source>
        <dbReference type="RuleBase" id="RU004480"/>
    </source>
</evidence>
<protein>
    <recommendedName>
        <fullName evidence="2 6">Histidine ammonia-lyase</fullName>
        <shortName evidence="6">Histidase</shortName>
        <ecNumber evidence="2 6">4.3.1.3</ecNumber>
    </recommendedName>
</protein>
<comment type="caution">
    <text evidence="10">The sequence shown here is derived from an EMBL/GenBank/DDBJ whole genome shotgun (WGS) entry which is preliminary data.</text>
</comment>
<comment type="PTM">
    <text evidence="6">Contains an active site 4-methylidene-imidazol-5-one (MIO), which is formed autocatalytically by cyclization and dehydration of residues Ala-Ser-Gly.</text>
</comment>
<keyword evidence="3 6" id="KW-0369">Histidine metabolism</keyword>
<evidence type="ECO:0000256" key="8">
    <source>
        <dbReference type="RuleBase" id="RU004479"/>
    </source>
</evidence>
<keyword evidence="6" id="KW-0963">Cytoplasm</keyword>
<dbReference type="Pfam" id="PF00221">
    <property type="entry name" value="Lyase_aromatic"/>
    <property type="match status" value="1"/>
</dbReference>
<feature type="cross-link" description="5-imidazolinone (Ala-Gly)" evidence="6">
    <location>
        <begin position="140"/>
        <end position="142"/>
    </location>
</feature>
<dbReference type="GO" id="GO:0004397">
    <property type="term" value="F:histidine ammonia-lyase activity"/>
    <property type="evidence" value="ECO:0007669"/>
    <property type="project" value="UniProtKB-EC"/>
</dbReference>
<proteinExistence type="inferred from homology"/>
<dbReference type="Proteomes" id="UP001273531">
    <property type="component" value="Unassembled WGS sequence"/>
</dbReference>
<evidence type="ECO:0000256" key="5">
    <source>
        <dbReference type="ARBA" id="ARBA00049269"/>
    </source>
</evidence>
<dbReference type="InterPro" id="IPR005921">
    <property type="entry name" value="HutH"/>
</dbReference>
<comment type="catalytic activity">
    <reaction evidence="5 6 8">
        <text>L-histidine = trans-urocanate + NH4(+)</text>
        <dbReference type="Rhea" id="RHEA:21232"/>
        <dbReference type="ChEBI" id="CHEBI:17771"/>
        <dbReference type="ChEBI" id="CHEBI:28938"/>
        <dbReference type="ChEBI" id="CHEBI:57595"/>
        <dbReference type="EC" id="4.3.1.3"/>
    </reaction>
</comment>
<gene>
    <name evidence="6 10" type="primary">hutH</name>
    <name evidence="10" type="ORF">RZN05_11980</name>
</gene>
<accession>A0ABU3Y8H1</accession>
<dbReference type="InterPro" id="IPR022313">
    <property type="entry name" value="Phe/His_NH3-lyase_AS"/>
</dbReference>
<dbReference type="InterPro" id="IPR001106">
    <property type="entry name" value="Aromatic_Lyase"/>
</dbReference>
<comment type="pathway">
    <text evidence="1 6 8">Amino-acid degradation; L-histidine degradation into L-glutamate; N-formimidoyl-L-glutamate from L-histidine: step 1/3.</text>
</comment>
<organism evidence="10 11">
    <name type="scientific">Sphingomonas agrestis</name>
    <dbReference type="NCBI Taxonomy" id="3080540"/>
    <lineage>
        <taxon>Bacteria</taxon>
        <taxon>Pseudomonadati</taxon>
        <taxon>Pseudomonadota</taxon>
        <taxon>Alphaproteobacteria</taxon>
        <taxon>Sphingomonadales</taxon>
        <taxon>Sphingomonadaceae</taxon>
        <taxon>Sphingomonas</taxon>
    </lineage>
</organism>
<dbReference type="HAMAP" id="MF_00229">
    <property type="entry name" value="His_ammonia_lyase"/>
    <property type="match status" value="1"/>
</dbReference>
<dbReference type="Gene3D" id="1.10.275.10">
    <property type="entry name" value="Fumarase/aspartase (N-terminal domain)"/>
    <property type="match status" value="1"/>
</dbReference>
<evidence type="ECO:0000256" key="6">
    <source>
        <dbReference type="HAMAP-Rule" id="MF_00229"/>
    </source>
</evidence>
<dbReference type="CDD" id="cd00332">
    <property type="entry name" value="PAL-HAL"/>
    <property type="match status" value="1"/>
</dbReference>
<comment type="subcellular location">
    <subcellularLocation>
        <location evidence="6 9">Cytoplasm</location>
    </subcellularLocation>
</comment>
<comment type="similarity">
    <text evidence="6 7">Belongs to the PAL/histidase family.</text>
</comment>
<dbReference type="InterPro" id="IPR008948">
    <property type="entry name" value="L-Aspartase-like"/>
</dbReference>
<dbReference type="SUPFAM" id="SSF48557">
    <property type="entry name" value="L-aspartase-like"/>
    <property type="match status" value="1"/>
</dbReference>
<dbReference type="Gene3D" id="1.20.200.10">
    <property type="entry name" value="Fumarase/aspartase (Central domain)"/>
    <property type="match status" value="1"/>
</dbReference>
<evidence type="ECO:0000256" key="2">
    <source>
        <dbReference type="ARBA" id="ARBA00012994"/>
    </source>
</evidence>
<keyword evidence="4 6" id="KW-0456">Lyase</keyword>
<sequence>MIVLEPGAVPLAQWRAIYRGAEMRLDPACRPAVERAAETVARIAAGERAVYGVNTGFGLLASIRIDPADCDTLQRNLVVSHAAGVGDAMPRPVLRLMLALKLASLARGASGIRPETLDLLEAMLARDLLPVVPAQGSVGASGDLAPLAHMAAAMIGVGEIDTLAGRSPADKALRDAGLAPLALGPKEGLALLNGTQFSTAYALAGLFEAEALHAAALVSGALSTEAAKGSDTPFDPRIHDLRGHRGQIEVAAMLRAMMHESPLRASHRDDDKRVQDPYCLRCQPQVMGAALDLLRQAAATLATEANSVSDNPLVFPDTGEVLSGGNFHAEPVAFAADMIAMALCEIGSLSERRLAMLVDPALSGLPAFLTPRPGLNSGFMIPQVTAAALVSENKQRAYPASVDSIPTSANQEDHVSMAAHGARRLMAMADNGGHIVAIELLAAAQGYDFHAPVTSSEAIRAVHAEVRAAVPHLDDDRYFHPDIAAATQIVRSGRLRDIVDAHAIPVPSVAHD</sequence>
<name>A0ABU3Y8H1_9SPHN</name>
<feature type="modified residue" description="2,3-didehydroalanine (Ser)" evidence="6">
    <location>
        <position position="141"/>
    </location>
</feature>
<reference evidence="10 11" key="1">
    <citation type="submission" date="2023-10" db="EMBL/GenBank/DDBJ databases">
        <title>Sphingomonas sp. HF-S4 16S ribosomal RNA gene Genome sequencing and assembly.</title>
        <authorList>
            <person name="Lee H."/>
        </authorList>
    </citation>
    <scope>NUCLEOTIDE SEQUENCE [LARGE SCALE GENOMIC DNA]</scope>
    <source>
        <strain evidence="10 11">HF-S4</strain>
    </source>
</reference>
<dbReference type="PANTHER" id="PTHR10362">
    <property type="entry name" value="HISTIDINE AMMONIA-LYASE"/>
    <property type="match status" value="1"/>
</dbReference>
<evidence type="ECO:0000256" key="4">
    <source>
        <dbReference type="ARBA" id="ARBA00023239"/>
    </source>
</evidence>
<dbReference type="NCBIfam" id="NF006871">
    <property type="entry name" value="PRK09367.1"/>
    <property type="match status" value="1"/>
</dbReference>
<dbReference type="InterPro" id="IPR024083">
    <property type="entry name" value="Fumarase/histidase_N"/>
</dbReference>
<dbReference type="EMBL" id="JAWJEJ010000001">
    <property type="protein sequence ID" value="MDV3457705.1"/>
    <property type="molecule type" value="Genomic_DNA"/>
</dbReference>
<dbReference type="RefSeq" id="WP_317226837.1">
    <property type="nucleotide sequence ID" value="NZ_JAWJEJ010000001.1"/>
</dbReference>
<dbReference type="NCBIfam" id="TIGR01225">
    <property type="entry name" value="hutH"/>
    <property type="match status" value="1"/>
</dbReference>
<dbReference type="PROSITE" id="PS00488">
    <property type="entry name" value="PAL_HISTIDASE"/>
    <property type="match status" value="1"/>
</dbReference>